<feature type="signal peptide" evidence="1">
    <location>
        <begin position="1"/>
        <end position="25"/>
    </location>
</feature>
<accession>A0A919TCD4</accession>
<sequence length="119" mass="12057">MRVRPVLVWAGLAAVLALTGCKASATDEAAPAAPAAAQADAPISAEALCAHLKKEAPRIEAVGSEVGAMAQLTVSIANLYGDHVDQLDGDVVDAQALKTCPDVRAELTKAAGIKSLAEL</sequence>
<evidence type="ECO:0000256" key="1">
    <source>
        <dbReference type="SAM" id="SignalP"/>
    </source>
</evidence>
<protein>
    <recommendedName>
        <fullName evidence="4">Lipoprotein</fullName>
    </recommendedName>
</protein>
<reference evidence="2 3" key="1">
    <citation type="submission" date="2021-03" db="EMBL/GenBank/DDBJ databases">
        <title>Whole genome shotgun sequence of Actinoplanes toevensis NBRC 105298.</title>
        <authorList>
            <person name="Komaki H."/>
            <person name="Tamura T."/>
        </authorList>
    </citation>
    <scope>NUCLEOTIDE SEQUENCE [LARGE SCALE GENOMIC DNA]</scope>
    <source>
        <strain evidence="2 3">NBRC 105298</strain>
    </source>
</reference>
<organism evidence="2 3">
    <name type="scientific">Paractinoplanes toevensis</name>
    <dbReference type="NCBI Taxonomy" id="571911"/>
    <lineage>
        <taxon>Bacteria</taxon>
        <taxon>Bacillati</taxon>
        <taxon>Actinomycetota</taxon>
        <taxon>Actinomycetes</taxon>
        <taxon>Micromonosporales</taxon>
        <taxon>Micromonosporaceae</taxon>
        <taxon>Paractinoplanes</taxon>
    </lineage>
</organism>
<proteinExistence type="predicted"/>
<comment type="caution">
    <text evidence="2">The sequence shown here is derived from an EMBL/GenBank/DDBJ whole genome shotgun (WGS) entry which is preliminary data.</text>
</comment>
<evidence type="ECO:0008006" key="4">
    <source>
        <dbReference type="Google" id="ProtNLM"/>
    </source>
</evidence>
<dbReference type="AlphaFoldDB" id="A0A919TCD4"/>
<evidence type="ECO:0000313" key="3">
    <source>
        <dbReference type="Proteomes" id="UP000677082"/>
    </source>
</evidence>
<evidence type="ECO:0000313" key="2">
    <source>
        <dbReference type="EMBL" id="GIM92487.1"/>
    </source>
</evidence>
<feature type="chain" id="PRO_5037458065" description="Lipoprotein" evidence="1">
    <location>
        <begin position="26"/>
        <end position="119"/>
    </location>
</feature>
<dbReference type="PROSITE" id="PS51257">
    <property type="entry name" value="PROKAR_LIPOPROTEIN"/>
    <property type="match status" value="1"/>
</dbReference>
<keyword evidence="3" id="KW-1185">Reference proteome</keyword>
<dbReference type="EMBL" id="BOQN01000056">
    <property type="protein sequence ID" value="GIM92487.1"/>
    <property type="molecule type" value="Genomic_DNA"/>
</dbReference>
<dbReference type="Proteomes" id="UP000677082">
    <property type="component" value="Unassembled WGS sequence"/>
</dbReference>
<gene>
    <name evidence="2" type="ORF">Ato02nite_042800</name>
</gene>
<keyword evidence="1" id="KW-0732">Signal</keyword>
<name>A0A919TCD4_9ACTN</name>
<dbReference type="RefSeq" id="WP_213008364.1">
    <property type="nucleotide sequence ID" value="NZ_BOQN01000056.1"/>
</dbReference>